<evidence type="ECO:0000256" key="1">
    <source>
        <dbReference type="ARBA" id="ARBA00022448"/>
    </source>
</evidence>
<dbReference type="PANTHER" id="PTHR42781">
    <property type="entry name" value="SPERMIDINE/PUTRESCINE IMPORT ATP-BINDING PROTEIN POTA"/>
    <property type="match status" value="1"/>
</dbReference>
<name>A0A0H2YP13_CLOP1</name>
<evidence type="ECO:0000256" key="4">
    <source>
        <dbReference type="ARBA" id="ARBA00022741"/>
    </source>
</evidence>
<dbReference type="EC" id="7.6.2.9" evidence="9"/>
<feature type="domain" description="ABC transporter" evidence="10">
    <location>
        <begin position="3"/>
        <end position="226"/>
    </location>
</feature>
<dbReference type="EMBL" id="CP000246">
    <property type="protein sequence ID" value="ABG82558.1"/>
    <property type="molecule type" value="Genomic_DNA"/>
</dbReference>
<dbReference type="InterPro" id="IPR017871">
    <property type="entry name" value="ABC_transporter-like_CS"/>
</dbReference>
<proteinExistence type="predicted"/>
<keyword evidence="7" id="KW-0406">Ion transport</keyword>
<keyword evidence="5 11" id="KW-0067">ATP-binding</keyword>
<evidence type="ECO:0000313" key="11">
    <source>
        <dbReference type="EMBL" id="ABG82558.1"/>
    </source>
</evidence>
<dbReference type="STRING" id="195103.CPF_0442"/>
<keyword evidence="4" id="KW-0547">Nucleotide-binding</keyword>
<evidence type="ECO:0000256" key="9">
    <source>
        <dbReference type="ARBA" id="ARBA00066388"/>
    </source>
</evidence>
<dbReference type="SUPFAM" id="SSF52540">
    <property type="entry name" value="P-loop containing nucleoside triphosphate hydrolases"/>
    <property type="match status" value="1"/>
</dbReference>
<dbReference type="HOGENOM" id="CLU_000604_1_22_9"/>
<dbReference type="Gene3D" id="3.40.50.300">
    <property type="entry name" value="P-loop containing nucleotide triphosphate hydrolases"/>
    <property type="match status" value="1"/>
</dbReference>
<protein>
    <recommendedName>
        <fullName evidence="9">ABC-type quaternary amine transporter</fullName>
        <ecNumber evidence="9">7.6.2.9</ecNumber>
    </recommendedName>
</protein>
<evidence type="ECO:0000256" key="2">
    <source>
        <dbReference type="ARBA" id="ARBA00022475"/>
    </source>
</evidence>
<evidence type="ECO:0000256" key="6">
    <source>
        <dbReference type="ARBA" id="ARBA00023004"/>
    </source>
</evidence>
<dbReference type="InterPro" id="IPR027417">
    <property type="entry name" value="P-loop_NTPase"/>
</dbReference>
<dbReference type="PANTHER" id="PTHR42781:SF4">
    <property type="entry name" value="SPERMIDINE_PUTRESCINE IMPORT ATP-BINDING PROTEIN POTA"/>
    <property type="match status" value="1"/>
</dbReference>
<dbReference type="PaxDb" id="195103-CPF_0442"/>
<keyword evidence="1" id="KW-0813">Transport</keyword>
<dbReference type="FunFam" id="3.40.50.300:FF:000425">
    <property type="entry name" value="Probable ABC transporter, ATP-binding subunit"/>
    <property type="match status" value="1"/>
</dbReference>
<dbReference type="SMART" id="SM00382">
    <property type="entry name" value="AAA"/>
    <property type="match status" value="1"/>
</dbReference>
<accession>A0A0H2YP13</accession>
<gene>
    <name evidence="11" type="ordered locus">CPF_0442</name>
</gene>
<dbReference type="GO" id="GO:0015418">
    <property type="term" value="F:ABC-type quaternary ammonium compound transporting activity"/>
    <property type="evidence" value="ECO:0007669"/>
    <property type="project" value="UniProtKB-EC"/>
</dbReference>
<dbReference type="Pfam" id="PF00005">
    <property type="entry name" value="ABC_tran"/>
    <property type="match status" value="1"/>
</dbReference>
<dbReference type="GO" id="GO:0016020">
    <property type="term" value="C:membrane"/>
    <property type="evidence" value="ECO:0007669"/>
    <property type="project" value="InterPro"/>
</dbReference>
<sequence length="226" mass="25437">MFIEIKELYFKYPKSKNDIIDNFNMSLEKGEILSILGESGSGKSTILRIIAGLEESYKGEIKIGGKIVFSDNNFVEPEKRGVGMVFQDYALFPHMTVKKNIQFGLKGKNKEEKEKIAMDMLKLVNLVEHKDKYPYELSGGQQQRVAIARAIAPKPSVLLLDEPFSNLDADLQEKIRGEIKEILIKAGITSIFVTHDRSDAKALANKFIELKEGKIIKAASINELRC</sequence>
<keyword evidence="8" id="KW-0472">Membrane</keyword>
<reference evidence="11 12" key="1">
    <citation type="journal article" date="2006" name="Genome Res.">
        <title>Skewed genomic variability in strains of the toxigenic bacterial pathogen, Clostridium perfringens.</title>
        <authorList>
            <person name="Myers G.S."/>
            <person name="Rasko D.A."/>
            <person name="Cheung J.K."/>
            <person name="Ravel J."/>
            <person name="Seshadri R."/>
            <person name="Deboy R.T."/>
            <person name="Ren Q."/>
            <person name="Varga J."/>
            <person name="Awad M.M."/>
            <person name="Brinkac L.M."/>
            <person name="Daugherty S.C."/>
            <person name="Haft D.H."/>
            <person name="Dodson R.J."/>
            <person name="Madupu R."/>
            <person name="Nelson W.C."/>
            <person name="Rosovitz M.J."/>
            <person name="Sullivan S.A."/>
            <person name="Khouri H."/>
            <person name="Dimitrov G.I."/>
            <person name="Watkins K.L."/>
            <person name="Mulligan S."/>
            <person name="Benton J."/>
            <person name="Radune D."/>
            <person name="Fisher D.J."/>
            <person name="Atkins H.S."/>
            <person name="Hiscox T."/>
            <person name="Jost B.H."/>
            <person name="Billington S.J."/>
            <person name="Songer J.G."/>
            <person name="McClane B.A."/>
            <person name="Titball R.W."/>
            <person name="Rood J.I."/>
            <person name="Melville S.B."/>
            <person name="Paulsen I.T."/>
        </authorList>
    </citation>
    <scope>NUCLEOTIDE SEQUENCE [LARGE SCALE GENOMIC DNA]</scope>
    <source>
        <strain evidence="12">ATCC 13124 / DSM 756 / JCM 1290 / NCIMB 6125 / NCTC 8237 / S 107 / Type A</strain>
    </source>
</reference>
<dbReference type="PROSITE" id="PS00211">
    <property type="entry name" value="ABC_TRANSPORTER_1"/>
    <property type="match status" value="1"/>
</dbReference>
<evidence type="ECO:0000256" key="7">
    <source>
        <dbReference type="ARBA" id="ARBA00023065"/>
    </source>
</evidence>
<keyword evidence="2" id="KW-1003">Cell membrane</keyword>
<dbReference type="InterPro" id="IPR003439">
    <property type="entry name" value="ABC_transporter-like_ATP-bd"/>
</dbReference>
<keyword evidence="3" id="KW-0410">Iron transport</keyword>
<dbReference type="GO" id="GO:0016887">
    <property type="term" value="F:ATP hydrolysis activity"/>
    <property type="evidence" value="ECO:0007669"/>
    <property type="project" value="InterPro"/>
</dbReference>
<dbReference type="eggNOG" id="COG3842">
    <property type="taxonomic scope" value="Bacteria"/>
</dbReference>
<keyword evidence="12" id="KW-1185">Reference proteome</keyword>
<dbReference type="InterPro" id="IPR003593">
    <property type="entry name" value="AAA+_ATPase"/>
</dbReference>
<evidence type="ECO:0000256" key="3">
    <source>
        <dbReference type="ARBA" id="ARBA00022496"/>
    </source>
</evidence>
<dbReference type="GO" id="GO:0015408">
    <property type="term" value="F:ABC-type ferric iron transporter activity"/>
    <property type="evidence" value="ECO:0007669"/>
    <property type="project" value="InterPro"/>
</dbReference>
<dbReference type="PROSITE" id="PS50893">
    <property type="entry name" value="ABC_TRANSPORTER_2"/>
    <property type="match status" value="1"/>
</dbReference>
<evidence type="ECO:0000313" key="12">
    <source>
        <dbReference type="Proteomes" id="UP000001823"/>
    </source>
</evidence>
<dbReference type="InterPro" id="IPR050093">
    <property type="entry name" value="ABC_SmlMolc_Importer"/>
</dbReference>
<organism evidence="11 12">
    <name type="scientific">Clostridium perfringens (strain ATCC 13124 / DSM 756 / JCM 1290 / NCIMB 6125 / NCTC 8237 / Type A)</name>
    <dbReference type="NCBI Taxonomy" id="195103"/>
    <lineage>
        <taxon>Bacteria</taxon>
        <taxon>Bacillati</taxon>
        <taxon>Bacillota</taxon>
        <taxon>Clostridia</taxon>
        <taxon>Eubacteriales</taxon>
        <taxon>Clostridiaceae</taxon>
        <taxon>Clostridium</taxon>
    </lineage>
</organism>
<dbReference type="InterPro" id="IPR015853">
    <property type="entry name" value="ABC_transpr_FbpC"/>
</dbReference>
<evidence type="ECO:0000259" key="10">
    <source>
        <dbReference type="PROSITE" id="PS50893"/>
    </source>
</evidence>
<dbReference type="GeneID" id="93003214"/>
<dbReference type="GO" id="GO:0005524">
    <property type="term" value="F:ATP binding"/>
    <property type="evidence" value="ECO:0007669"/>
    <property type="project" value="UniProtKB-KW"/>
</dbReference>
<dbReference type="RefSeq" id="WP_003471458.1">
    <property type="nucleotide sequence ID" value="NC_008261.1"/>
</dbReference>
<dbReference type="AlphaFoldDB" id="A0A0H2YP13"/>
<dbReference type="KEGG" id="cpf:CPF_0442"/>
<dbReference type="Proteomes" id="UP000001823">
    <property type="component" value="Chromosome"/>
</dbReference>
<evidence type="ECO:0000256" key="5">
    <source>
        <dbReference type="ARBA" id="ARBA00022840"/>
    </source>
</evidence>
<keyword evidence="6" id="KW-0408">Iron</keyword>
<evidence type="ECO:0000256" key="8">
    <source>
        <dbReference type="ARBA" id="ARBA00023136"/>
    </source>
</evidence>
<dbReference type="CDD" id="cd03259">
    <property type="entry name" value="ABC_Carb_Solutes_like"/>
    <property type="match status" value="1"/>
</dbReference>